<reference evidence="1 2" key="2">
    <citation type="journal article" date="2012" name="J. Bacteriol.">
        <title>Complete genome sequences of Desulfosporosinus orientis DSM765T, Desulfosporosinus youngiae DSM17734T, Desulfosporosinus meridiei DSM13257T, and Desulfosporosinus acidiphilus DSM22704T.</title>
        <authorList>
            <person name="Pester M."/>
            <person name="Brambilla E."/>
            <person name="Alazard D."/>
            <person name="Rattei T."/>
            <person name="Weinmaier T."/>
            <person name="Han J."/>
            <person name="Lucas S."/>
            <person name="Lapidus A."/>
            <person name="Cheng J.F."/>
            <person name="Goodwin L."/>
            <person name="Pitluck S."/>
            <person name="Peters L."/>
            <person name="Ovchinnikova G."/>
            <person name="Teshima H."/>
            <person name="Detter J.C."/>
            <person name="Han C.S."/>
            <person name="Tapia R."/>
            <person name="Land M.L."/>
            <person name="Hauser L."/>
            <person name="Kyrpides N.C."/>
            <person name="Ivanova N.N."/>
            <person name="Pagani I."/>
            <person name="Huntmann M."/>
            <person name="Wei C.L."/>
            <person name="Davenport K.W."/>
            <person name="Daligault H."/>
            <person name="Chain P.S."/>
            <person name="Chen A."/>
            <person name="Mavromatis K."/>
            <person name="Markowitz V."/>
            <person name="Szeto E."/>
            <person name="Mikhailova N."/>
            <person name="Pati A."/>
            <person name="Wagner M."/>
            <person name="Woyke T."/>
            <person name="Ollivier B."/>
            <person name="Klenk H.P."/>
            <person name="Spring S."/>
            <person name="Loy A."/>
        </authorList>
    </citation>
    <scope>NUCLEOTIDE SEQUENCE [LARGE SCALE GENOMIC DNA]</scope>
    <source>
        <strain evidence="2">ATCC 19365 / DSM 765 / NCIMB 8382 / VKM B-1628</strain>
    </source>
</reference>
<dbReference type="AlphaFoldDB" id="G7W6V5"/>
<organism evidence="1 2">
    <name type="scientific">Desulfosporosinus orientis (strain ATCC 19365 / DSM 765 / NCIMB 8382 / VKM B-1628 / Singapore I)</name>
    <name type="common">Desulfotomaculum orientis</name>
    <dbReference type="NCBI Taxonomy" id="768706"/>
    <lineage>
        <taxon>Bacteria</taxon>
        <taxon>Bacillati</taxon>
        <taxon>Bacillota</taxon>
        <taxon>Clostridia</taxon>
        <taxon>Eubacteriales</taxon>
        <taxon>Desulfitobacteriaceae</taxon>
        <taxon>Desulfosporosinus</taxon>
    </lineage>
</organism>
<reference evidence="2" key="1">
    <citation type="submission" date="2011-11" db="EMBL/GenBank/DDBJ databases">
        <title>Complete sequence of Desulfosporosinus orientis DSM 765.</title>
        <authorList>
            <person name="Lucas S."/>
            <person name="Han J."/>
            <person name="Lapidus A."/>
            <person name="Cheng J.-F."/>
            <person name="Goodwin L."/>
            <person name="Pitluck S."/>
            <person name="Peters L."/>
            <person name="Ovchinnikova G."/>
            <person name="Teshima H."/>
            <person name="Detter J.C."/>
            <person name="Han C."/>
            <person name="Tapia R."/>
            <person name="Land M."/>
            <person name="Hauser L."/>
            <person name="Kyrpides N."/>
            <person name="Ivanova N."/>
            <person name="Pagani I."/>
            <person name="Pester M."/>
            <person name="Spring S."/>
            <person name="Ollivier B."/>
            <person name="Rattei T."/>
            <person name="Klenk H.-P."/>
            <person name="Wagner M."/>
            <person name="Loy A."/>
            <person name="Woyke T."/>
        </authorList>
    </citation>
    <scope>NUCLEOTIDE SEQUENCE [LARGE SCALE GENOMIC DNA]</scope>
    <source>
        <strain evidence="2">ATCC 19365 / DSM 765 / NCIMB 8382 / VKM B-1628</strain>
    </source>
</reference>
<dbReference type="Pfam" id="PF12098">
    <property type="entry name" value="DUF3574"/>
    <property type="match status" value="1"/>
</dbReference>
<dbReference type="PROSITE" id="PS51257">
    <property type="entry name" value="PROKAR_LIPOPROTEIN"/>
    <property type="match status" value="1"/>
</dbReference>
<sequence length="140" mass="15963">MKKVFVSVVGVIVIGLCFFLSGCAAQQEPQANQTTKYTMYIGLNDKDKYTQLISYEEAEKEVSDIALKYVDGFTELYAKGAYKDDKGILVHENSLVFEFYSVTDQQMKAIMDEVLKKLNQKSILIEKQTVNDEFYEGVKQ</sequence>
<name>G7W6V5_DESOD</name>
<proteinExistence type="predicted"/>
<dbReference type="Proteomes" id="UP000006346">
    <property type="component" value="Chromosome"/>
</dbReference>
<keyword evidence="2" id="KW-1185">Reference proteome</keyword>
<dbReference type="InterPro" id="IPR021957">
    <property type="entry name" value="DUF3574"/>
</dbReference>
<dbReference type="eggNOG" id="ENOG502ZERB">
    <property type="taxonomic scope" value="Bacteria"/>
</dbReference>
<evidence type="ECO:0000313" key="1">
    <source>
        <dbReference type="EMBL" id="AET69237.1"/>
    </source>
</evidence>
<protein>
    <recommendedName>
        <fullName evidence="3">DUF3574 domain-containing protein</fullName>
    </recommendedName>
</protein>
<dbReference type="STRING" id="768706.Desor_3775"/>
<evidence type="ECO:0000313" key="2">
    <source>
        <dbReference type="Proteomes" id="UP000006346"/>
    </source>
</evidence>
<accession>G7W6V5</accession>
<evidence type="ECO:0008006" key="3">
    <source>
        <dbReference type="Google" id="ProtNLM"/>
    </source>
</evidence>
<gene>
    <name evidence="1" type="ordered locus">Desor_3775</name>
</gene>
<dbReference type="PATRIC" id="fig|768706.3.peg.3814"/>
<dbReference type="KEGG" id="dor:Desor_3775"/>
<dbReference type="EMBL" id="CP003108">
    <property type="protein sequence ID" value="AET69237.1"/>
    <property type="molecule type" value="Genomic_DNA"/>
</dbReference>
<dbReference type="HOGENOM" id="CLU_1803020_0_0_9"/>